<feature type="coiled-coil region" evidence="1">
    <location>
        <begin position="283"/>
        <end position="310"/>
    </location>
</feature>
<feature type="coiled-coil region" evidence="1">
    <location>
        <begin position="630"/>
        <end position="667"/>
    </location>
</feature>
<keyword evidence="1" id="KW-0175">Coiled coil</keyword>
<sequence>MTDKEKNELAGEDSKQENPVNETPESPLETKAEDQDQKEEEKEVSEPEEKQKEEPVSESEKGETESAESDQPESSDDHDEEDDHDEDHEDDDDHDEEIDYHNLSKEELLKVVKDLAALDNMAKIGRVLKEVVPIYEEYKDKERQEALDKFIEEGGEEDGFDYKFDKVTEEFDATVQLLKDRRSKHYRSQKEQKQKNLDKKNEILERLREIVDSEETNVSINQLKEIQTEWKEVGPVPGGSAKSLWANYNALIDRFYDNRSIYFELKELDRKKNQTLKEDLIKRAEALENVEILKDAIAELNELHEEYKHVGPVPKEVQEDLWTRFKAASDKVYMRRKDYVEQLKKDLSENLEKKLALVEKVKPFAEFSSDRINDWNAKTKEILAIQKEWDSIGGMPRNKAKEVNKEFWGSFKSFFNSKGKFFKELEKERKENLKLKEELVERAEQLKDSTDWHETAAEMKKLQAEWKKVGPVPQKVREEVFKKFKAACDTFFQNRREQNKQFDQNYEKNLEAKEKVITEIHDMREKDLNDIDKLEDKMDDFFDIGFVPKKDIKATLDKFIHAVDQYLDESTEVDSEEAARVKMVARFGNMKGDKAERKMVRKEGAIRRQISKLQDDIVNWKNNMSFFASSKTADKLLKDFEDKIEQAEEKIIELKEQLRVLQDLENEANPD</sequence>
<reference evidence="3 4" key="1">
    <citation type="submission" date="2018-04" db="EMBL/GenBank/DDBJ databases">
        <title>Complete genome uncultured novel isolate.</title>
        <authorList>
            <person name="Merlino G."/>
        </authorList>
    </citation>
    <scope>NUCLEOTIDE SEQUENCE [LARGE SCALE GENOMIC DNA]</scope>
    <source>
        <strain evidence="4">R1DC9</strain>
    </source>
</reference>
<dbReference type="Proteomes" id="UP000298616">
    <property type="component" value="Chromosome"/>
</dbReference>
<dbReference type="InterPro" id="IPR007139">
    <property type="entry name" value="DUF349"/>
</dbReference>
<dbReference type="AlphaFoldDB" id="A0A4D7JYN6"/>
<dbReference type="EMBL" id="CP028923">
    <property type="protein sequence ID" value="QCK15815.1"/>
    <property type="molecule type" value="Genomic_DNA"/>
</dbReference>
<accession>A0A4D7JYN6</accession>
<dbReference type="KEGG" id="fpf:DCC35_14210"/>
<evidence type="ECO:0000313" key="4">
    <source>
        <dbReference type="Proteomes" id="UP000298616"/>
    </source>
</evidence>
<evidence type="ECO:0000256" key="2">
    <source>
        <dbReference type="SAM" id="MobiDB-lite"/>
    </source>
</evidence>
<dbReference type="RefSeq" id="WP_137091412.1">
    <property type="nucleotide sequence ID" value="NZ_CP028923.1"/>
</dbReference>
<gene>
    <name evidence="3" type="ORF">DCC35_14210</name>
</gene>
<feature type="compositionally biased region" description="Acidic residues" evidence="2">
    <location>
        <begin position="65"/>
        <end position="98"/>
    </location>
</feature>
<feature type="compositionally biased region" description="Basic and acidic residues" evidence="2">
    <location>
        <begin position="28"/>
        <end position="64"/>
    </location>
</feature>
<dbReference type="OrthoDB" id="5422202at2"/>
<evidence type="ECO:0000256" key="1">
    <source>
        <dbReference type="SAM" id="Coils"/>
    </source>
</evidence>
<feature type="coiled-coil region" evidence="1">
    <location>
        <begin position="187"/>
        <end position="217"/>
    </location>
</feature>
<dbReference type="Pfam" id="PF03993">
    <property type="entry name" value="DUF349"/>
    <property type="match status" value="5"/>
</dbReference>
<feature type="coiled-coil region" evidence="1">
    <location>
        <begin position="422"/>
        <end position="449"/>
    </location>
</feature>
<name>A0A4D7JYN6_9BACT</name>
<feature type="compositionally biased region" description="Basic and acidic residues" evidence="2">
    <location>
        <begin position="1"/>
        <end position="16"/>
    </location>
</feature>
<feature type="region of interest" description="Disordered" evidence="2">
    <location>
        <begin position="1"/>
        <end position="105"/>
    </location>
</feature>
<keyword evidence="4" id="KW-1185">Reference proteome</keyword>
<evidence type="ECO:0000313" key="3">
    <source>
        <dbReference type="EMBL" id="QCK15815.1"/>
    </source>
</evidence>
<organism evidence="3 4">
    <name type="scientific">Mangrovivirga cuniculi</name>
    <dbReference type="NCBI Taxonomy" id="2715131"/>
    <lineage>
        <taxon>Bacteria</taxon>
        <taxon>Pseudomonadati</taxon>
        <taxon>Bacteroidota</taxon>
        <taxon>Cytophagia</taxon>
        <taxon>Cytophagales</taxon>
        <taxon>Mangrovivirgaceae</taxon>
        <taxon>Mangrovivirga</taxon>
    </lineage>
</organism>
<protein>
    <submittedName>
        <fullName evidence="3">DUF349 domain-containing protein</fullName>
    </submittedName>
</protein>
<proteinExistence type="predicted"/>